<dbReference type="EMBL" id="JAUYVI010000003">
    <property type="protein sequence ID" value="MDQ7247799.1"/>
    <property type="molecule type" value="Genomic_DNA"/>
</dbReference>
<dbReference type="InterPro" id="IPR008621">
    <property type="entry name" value="Cbb3-typ_cyt_oxidase_comp"/>
</dbReference>
<dbReference type="Pfam" id="PF05545">
    <property type="entry name" value="FixQ"/>
    <property type="match status" value="1"/>
</dbReference>
<dbReference type="Proteomes" id="UP001230156">
    <property type="component" value="Unassembled WGS sequence"/>
</dbReference>
<evidence type="ECO:0000313" key="3">
    <source>
        <dbReference type="Proteomes" id="UP001230156"/>
    </source>
</evidence>
<keyword evidence="1" id="KW-1133">Transmembrane helix</keyword>
<dbReference type="RefSeq" id="WP_379955234.1">
    <property type="nucleotide sequence ID" value="NZ_JAUYVI010000003.1"/>
</dbReference>
<comment type="caution">
    <text evidence="2">The sequence shown here is derived from an EMBL/GenBank/DDBJ whole genome shotgun (WGS) entry which is preliminary data.</text>
</comment>
<sequence length="54" mass="6578">MSWIEVAQIARQFWVAWLMLIFLGIAFYAFRPKNREYFRECAKIPFTTDRDDSK</sequence>
<organism evidence="2 3">
    <name type="scientific">Dongia sedimenti</name>
    <dbReference type="NCBI Taxonomy" id="3064282"/>
    <lineage>
        <taxon>Bacteria</taxon>
        <taxon>Pseudomonadati</taxon>
        <taxon>Pseudomonadota</taxon>
        <taxon>Alphaproteobacteria</taxon>
        <taxon>Rhodospirillales</taxon>
        <taxon>Dongiaceae</taxon>
        <taxon>Dongia</taxon>
    </lineage>
</organism>
<feature type="transmembrane region" description="Helical" evidence="1">
    <location>
        <begin position="12"/>
        <end position="30"/>
    </location>
</feature>
<keyword evidence="1" id="KW-0812">Transmembrane</keyword>
<reference evidence="3" key="1">
    <citation type="submission" date="2023-08" db="EMBL/GenBank/DDBJ databases">
        <title>Rhodospirillaceae gen. nov., a novel taxon isolated from the Yangtze River Yuezi River estuary sludge.</title>
        <authorList>
            <person name="Ruan L."/>
        </authorList>
    </citation>
    <scope>NUCLEOTIDE SEQUENCE [LARGE SCALE GENOMIC DNA]</scope>
    <source>
        <strain evidence="3">R-7</strain>
    </source>
</reference>
<name>A0ABU0YJA3_9PROT</name>
<evidence type="ECO:0000313" key="2">
    <source>
        <dbReference type="EMBL" id="MDQ7247799.1"/>
    </source>
</evidence>
<protein>
    <submittedName>
        <fullName evidence="2">Cbb3-type cytochrome c oxidase subunit 3</fullName>
    </submittedName>
</protein>
<evidence type="ECO:0000256" key="1">
    <source>
        <dbReference type="SAM" id="Phobius"/>
    </source>
</evidence>
<keyword evidence="1" id="KW-0472">Membrane</keyword>
<proteinExistence type="predicted"/>
<gene>
    <name evidence="2" type="ORF">Q8A70_08985</name>
</gene>
<keyword evidence="3" id="KW-1185">Reference proteome</keyword>
<accession>A0ABU0YJA3</accession>